<dbReference type="InterPro" id="IPR051265">
    <property type="entry name" value="HIBADH-related_NP60_sf"/>
</dbReference>
<evidence type="ECO:0000313" key="5">
    <source>
        <dbReference type="EMBL" id="CAB4928173.1"/>
    </source>
</evidence>
<sequence length="288" mass="29250">MSSSPVVAFLGTGTMGAPMASNLLRAGLTVRVWNRTTEKARPLADEGAELATDPAAAVRGADVVVTMLDAADAVRETIAAAAPGLSAEQVWVQASTVGVAGTQGLAELAEDLGPRFVDAPVLGTLGPAQDGTLVVLASGPDDALDVAQPVFDAVGSRTMRVGPAGAGTRLKLVANSWVLAVTAATAEAFALAQGLDLDPRLFVEAVSGGPLDLPYLHVKGQSMLDDAYPTAFSVKNALKDARLVGDAAGEVGVRNGIAAVAAEHLDRAARAGHGEDDMAALYKGVVHR</sequence>
<keyword evidence="2" id="KW-0520">NAD</keyword>
<dbReference type="InterPro" id="IPR029154">
    <property type="entry name" value="HIBADH-like_NADP-bd"/>
</dbReference>
<dbReference type="Gene3D" id="3.40.50.720">
    <property type="entry name" value="NAD(P)-binding Rossmann-like Domain"/>
    <property type="match status" value="1"/>
</dbReference>
<dbReference type="SUPFAM" id="SSF51735">
    <property type="entry name" value="NAD(P)-binding Rossmann-fold domains"/>
    <property type="match status" value="1"/>
</dbReference>
<dbReference type="SUPFAM" id="SSF48179">
    <property type="entry name" value="6-phosphogluconate dehydrogenase C-terminal domain-like"/>
    <property type="match status" value="1"/>
</dbReference>
<proteinExistence type="predicted"/>
<evidence type="ECO:0000259" key="4">
    <source>
        <dbReference type="Pfam" id="PF14833"/>
    </source>
</evidence>
<gene>
    <name evidence="5" type="ORF">UFOPK3564_02224</name>
</gene>
<dbReference type="InterPro" id="IPR015815">
    <property type="entry name" value="HIBADH-related"/>
</dbReference>
<dbReference type="Pfam" id="PF03446">
    <property type="entry name" value="NAD_binding_2"/>
    <property type="match status" value="1"/>
</dbReference>
<dbReference type="GO" id="GO:0016491">
    <property type="term" value="F:oxidoreductase activity"/>
    <property type="evidence" value="ECO:0007669"/>
    <property type="project" value="UniProtKB-KW"/>
</dbReference>
<dbReference type="Pfam" id="PF14833">
    <property type="entry name" value="NAD_binding_11"/>
    <property type="match status" value="1"/>
</dbReference>
<dbReference type="InterPro" id="IPR006115">
    <property type="entry name" value="6PGDH_NADP-bd"/>
</dbReference>
<keyword evidence="1" id="KW-0560">Oxidoreductase</keyword>
<dbReference type="PANTHER" id="PTHR43580">
    <property type="entry name" value="OXIDOREDUCTASE GLYR1-RELATED"/>
    <property type="match status" value="1"/>
</dbReference>
<name>A0A6J7IAN2_9ZZZZ</name>
<dbReference type="InterPro" id="IPR008927">
    <property type="entry name" value="6-PGluconate_DH-like_C_sf"/>
</dbReference>
<feature type="domain" description="3-hydroxyisobutyrate dehydrogenase-like NAD-binding" evidence="4">
    <location>
        <begin position="165"/>
        <end position="283"/>
    </location>
</feature>
<dbReference type="PANTHER" id="PTHR43580:SF2">
    <property type="entry name" value="CYTOKINE-LIKE NUCLEAR FACTOR N-PAC"/>
    <property type="match status" value="1"/>
</dbReference>
<evidence type="ECO:0000256" key="1">
    <source>
        <dbReference type="ARBA" id="ARBA00023002"/>
    </source>
</evidence>
<reference evidence="5" key="1">
    <citation type="submission" date="2020-05" db="EMBL/GenBank/DDBJ databases">
        <authorList>
            <person name="Chiriac C."/>
            <person name="Salcher M."/>
            <person name="Ghai R."/>
            <person name="Kavagutti S V."/>
        </authorList>
    </citation>
    <scope>NUCLEOTIDE SEQUENCE</scope>
</reference>
<accession>A0A6J7IAN2</accession>
<dbReference type="InterPro" id="IPR036291">
    <property type="entry name" value="NAD(P)-bd_dom_sf"/>
</dbReference>
<evidence type="ECO:0000259" key="3">
    <source>
        <dbReference type="Pfam" id="PF03446"/>
    </source>
</evidence>
<dbReference type="EMBL" id="CAFBMK010000145">
    <property type="protein sequence ID" value="CAB4928173.1"/>
    <property type="molecule type" value="Genomic_DNA"/>
</dbReference>
<dbReference type="PIRSF" id="PIRSF000103">
    <property type="entry name" value="HIBADH"/>
    <property type="match status" value="1"/>
</dbReference>
<organism evidence="5">
    <name type="scientific">freshwater metagenome</name>
    <dbReference type="NCBI Taxonomy" id="449393"/>
    <lineage>
        <taxon>unclassified sequences</taxon>
        <taxon>metagenomes</taxon>
        <taxon>ecological metagenomes</taxon>
    </lineage>
</organism>
<protein>
    <submittedName>
        <fullName evidence="5">Unannotated protein</fullName>
    </submittedName>
</protein>
<dbReference type="GO" id="GO:0050661">
    <property type="term" value="F:NADP binding"/>
    <property type="evidence" value="ECO:0007669"/>
    <property type="project" value="InterPro"/>
</dbReference>
<dbReference type="InterPro" id="IPR013328">
    <property type="entry name" value="6PGD_dom2"/>
</dbReference>
<feature type="domain" description="6-phosphogluconate dehydrogenase NADP-binding" evidence="3">
    <location>
        <begin position="7"/>
        <end position="161"/>
    </location>
</feature>
<dbReference type="AlphaFoldDB" id="A0A6J7IAN2"/>
<dbReference type="GO" id="GO:0051287">
    <property type="term" value="F:NAD binding"/>
    <property type="evidence" value="ECO:0007669"/>
    <property type="project" value="InterPro"/>
</dbReference>
<dbReference type="Gene3D" id="1.10.1040.10">
    <property type="entry name" value="N-(1-d-carboxylethyl)-l-norvaline Dehydrogenase, domain 2"/>
    <property type="match status" value="1"/>
</dbReference>
<evidence type="ECO:0000256" key="2">
    <source>
        <dbReference type="ARBA" id="ARBA00023027"/>
    </source>
</evidence>